<dbReference type="WBParaSite" id="BPAG_0001100301-mRNA-1">
    <property type="protein sequence ID" value="BPAG_0001100301-mRNA-1"/>
    <property type="gene ID" value="BPAG_0001100301"/>
</dbReference>
<organism evidence="4">
    <name type="scientific">Brugia pahangi</name>
    <name type="common">Filarial nematode worm</name>
    <dbReference type="NCBI Taxonomy" id="6280"/>
    <lineage>
        <taxon>Eukaryota</taxon>
        <taxon>Metazoa</taxon>
        <taxon>Ecdysozoa</taxon>
        <taxon>Nematoda</taxon>
        <taxon>Chromadorea</taxon>
        <taxon>Rhabditida</taxon>
        <taxon>Spirurina</taxon>
        <taxon>Spiruromorpha</taxon>
        <taxon>Filarioidea</taxon>
        <taxon>Onchocercidae</taxon>
        <taxon>Brugia</taxon>
    </lineage>
</organism>
<dbReference type="Proteomes" id="UP000278627">
    <property type="component" value="Unassembled WGS sequence"/>
</dbReference>
<feature type="region of interest" description="Disordered" evidence="1">
    <location>
        <begin position="113"/>
        <end position="152"/>
    </location>
</feature>
<evidence type="ECO:0000256" key="1">
    <source>
        <dbReference type="SAM" id="MobiDB-lite"/>
    </source>
</evidence>
<proteinExistence type="predicted"/>
<evidence type="ECO:0000313" key="2">
    <source>
        <dbReference type="EMBL" id="VDN92151.1"/>
    </source>
</evidence>
<dbReference type="AlphaFoldDB" id="A0A0N4TQW4"/>
<dbReference type="STRING" id="6280.A0A0N4TQW4"/>
<accession>A0A0N4TQW4</accession>
<dbReference type="EMBL" id="UZAD01013207">
    <property type="protein sequence ID" value="VDN92151.1"/>
    <property type="molecule type" value="Genomic_DNA"/>
</dbReference>
<keyword evidence="3" id="KW-1185">Reference proteome</keyword>
<reference evidence="2 3" key="2">
    <citation type="submission" date="2018-11" db="EMBL/GenBank/DDBJ databases">
        <authorList>
            <consortium name="Pathogen Informatics"/>
        </authorList>
    </citation>
    <scope>NUCLEOTIDE SEQUENCE [LARGE SCALE GENOMIC DNA]</scope>
</reference>
<feature type="compositionally biased region" description="Polar residues" evidence="1">
    <location>
        <begin position="121"/>
        <end position="136"/>
    </location>
</feature>
<evidence type="ECO:0000313" key="4">
    <source>
        <dbReference type="WBParaSite" id="BPAG_0001100301-mRNA-1"/>
    </source>
</evidence>
<gene>
    <name evidence="2" type="ORF">BPAG_LOCUS10965</name>
</gene>
<evidence type="ECO:0000313" key="3">
    <source>
        <dbReference type="Proteomes" id="UP000278627"/>
    </source>
</evidence>
<protein>
    <submittedName>
        <fullName evidence="4">Nucleolar protein</fullName>
    </submittedName>
</protein>
<name>A0A0N4TQW4_BRUPA</name>
<sequence>MENKSVNLGTPRNRISTLKYSQLRKIAKRYSVNANQKKEVLIMELSKVWPHSECDKENITPKKKIESKVTLSCSSKSSLNDTLNQTFTIEKDSDVDMDDVDLSTTKLTTANGNSIEKKGTLQRSQEGNFLPLNESNSSRKMEQGTPYKGKSVAPGAQIHEDLVVARFAVLHQKLAAKQPTLQEADANVKRKFAEHERSVPDTFKRLATPKVLKKAKPEIEVAWETTGHQFKNVDEDPSKMDFSFPKLYGTKNSSTAIQNCSDVASQSKIPLPRRRRIPEIGVKKLTKKLNIKQVRRSPRLALLTNSVTVPQLSTRLQRLATPKGKNSEVLLTESEKKALRKYGRRYVPYRHLIPYVDTTKMTDSQFHEAKKLGQVQTLTAISASRTETRQQLRLKRDEARERILRAKRGC</sequence>
<reference evidence="4" key="1">
    <citation type="submission" date="2017-02" db="UniProtKB">
        <authorList>
            <consortium name="WormBaseParasite"/>
        </authorList>
    </citation>
    <scope>IDENTIFICATION</scope>
</reference>